<proteinExistence type="predicted"/>
<keyword evidence="2" id="KW-1185">Reference proteome</keyword>
<name>A0A2K4ZBQ5_9FIRM</name>
<sequence>MVEIENLKKEILDLITPYLAERAGKIYIENEEYKESSKNADLIFEELNETLTDEQQELLERYSVANNITVALTERLAYQQGMRDFLNLFISLLKG</sequence>
<dbReference type="Pfam" id="PF20648">
    <property type="entry name" value="DUF6809"/>
    <property type="match status" value="1"/>
</dbReference>
<dbReference type="Proteomes" id="UP000236311">
    <property type="component" value="Unassembled WGS sequence"/>
</dbReference>
<dbReference type="AlphaFoldDB" id="A0A2K4ZBQ5"/>
<organism evidence="1 2">
    <name type="scientific">Acetatifactor muris</name>
    <dbReference type="NCBI Taxonomy" id="879566"/>
    <lineage>
        <taxon>Bacteria</taxon>
        <taxon>Bacillati</taxon>
        <taxon>Bacillota</taxon>
        <taxon>Clostridia</taxon>
        <taxon>Lachnospirales</taxon>
        <taxon>Lachnospiraceae</taxon>
        <taxon>Acetatifactor</taxon>
    </lineage>
</organism>
<gene>
    <name evidence="1" type="ORF">AMURIS_00597</name>
</gene>
<reference evidence="1 2" key="1">
    <citation type="submission" date="2018-01" db="EMBL/GenBank/DDBJ databases">
        <authorList>
            <person name="Gaut B.S."/>
            <person name="Morton B.R."/>
            <person name="Clegg M.T."/>
            <person name="Duvall M.R."/>
        </authorList>
    </citation>
    <scope>NUCLEOTIDE SEQUENCE [LARGE SCALE GENOMIC DNA]</scope>
    <source>
        <strain evidence="1">GP69</strain>
    </source>
</reference>
<protein>
    <submittedName>
        <fullName evidence="1">Uncharacterized protein</fullName>
    </submittedName>
</protein>
<dbReference type="EMBL" id="OFSM01000003">
    <property type="protein sequence ID" value="SOY27893.1"/>
    <property type="molecule type" value="Genomic_DNA"/>
</dbReference>
<evidence type="ECO:0000313" key="2">
    <source>
        <dbReference type="Proteomes" id="UP000236311"/>
    </source>
</evidence>
<dbReference type="RefSeq" id="WP_103238023.1">
    <property type="nucleotide sequence ID" value="NZ_JANJZD010000003.1"/>
</dbReference>
<evidence type="ECO:0000313" key="1">
    <source>
        <dbReference type="EMBL" id="SOY27893.1"/>
    </source>
</evidence>
<accession>A0A2K4ZBQ5</accession>
<dbReference type="OrthoDB" id="9968244at2"/>
<dbReference type="InterPro" id="IPR049215">
    <property type="entry name" value="DUF6809"/>
</dbReference>